<dbReference type="Proteomes" id="UP000000689">
    <property type="component" value="Chromosome 3"/>
</dbReference>
<dbReference type="GO" id="GO:0006487">
    <property type="term" value="P:protein N-linked glycosylation"/>
    <property type="evidence" value="ECO:0007669"/>
    <property type="project" value="EnsemblFungi"/>
</dbReference>
<organism evidence="6 7">
    <name type="scientific">Naumovozyma dairenensis (strain ATCC 10597 / BCRC 20456 / CBS 421 / NBRC 0211 / NRRL Y-12639)</name>
    <name type="common">Saccharomyces dairenensis</name>
    <dbReference type="NCBI Taxonomy" id="1071378"/>
    <lineage>
        <taxon>Eukaryota</taxon>
        <taxon>Fungi</taxon>
        <taxon>Dikarya</taxon>
        <taxon>Ascomycota</taxon>
        <taxon>Saccharomycotina</taxon>
        <taxon>Saccharomycetes</taxon>
        <taxon>Saccharomycetales</taxon>
        <taxon>Saccharomycetaceae</taxon>
        <taxon>Naumovozyma</taxon>
    </lineage>
</organism>
<dbReference type="HOGENOM" id="CLU_021434_2_1_1"/>
<dbReference type="OrthoDB" id="407658at2759"/>
<dbReference type="KEGG" id="ndi:NDAI_0C05140"/>
<dbReference type="GO" id="GO:0007114">
    <property type="term" value="P:cell budding"/>
    <property type="evidence" value="ECO:0007669"/>
    <property type="project" value="EnsemblFungi"/>
</dbReference>
<dbReference type="Pfam" id="PF05637">
    <property type="entry name" value="Glyco_transf_34"/>
    <property type="match status" value="1"/>
</dbReference>
<evidence type="ECO:0000256" key="3">
    <source>
        <dbReference type="ARBA" id="ARBA00022679"/>
    </source>
</evidence>
<dbReference type="GO" id="GO:0000136">
    <property type="term" value="C:mannan polymerase complex"/>
    <property type="evidence" value="ECO:0007669"/>
    <property type="project" value="EnsemblFungi"/>
</dbReference>
<keyword evidence="5" id="KW-0812">Transmembrane</keyword>
<evidence type="ECO:0000313" key="7">
    <source>
        <dbReference type="Proteomes" id="UP000000689"/>
    </source>
</evidence>
<dbReference type="PANTHER" id="PTHR31306:SF5">
    <property type="entry name" value="ALPHA-1,6-MANNOSYLTRANSFERASE MNN10-RELATED"/>
    <property type="match status" value="1"/>
</dbReference>
<proteinExistence type="inferred from homology"/>
<keyword evidence="5" id="KW-0472">Membrane</keyword>
<dbReference type="AlphaFoldDB" id="G0W8R2"/>
<dbReference type="InterPro" id="IPR029044">
    <property type="entry name" value="Nucleotide-diphossugar_trans"/>
</dbReference>
<name>G0W8R2_NAUDC</name>
<keyword evidence="7" id="KW-1185">Reference proteome</keyword>
<keyword evidence="5" id="KW-1133">Transmembrane helix</keyword>
<sequence length="405" mass="47933">MPSPHNNLYDGDDDDYKDGKSKRRLSKWQYFIRNKLTQLEQLCNFHKILQYNVGQNPKKTLTIFSLVILIVFFCLKGTLFGSDTSTYASGILKSSTSSMGKTSANLNIQDYYDEDKFFDLQMKKSKWKFWQKDPKIVIILAANEGGGVLKWKNEEEWAIEKLSINDKKKYAKRHGYGLTIKDLTIAKRYSHEYREGWQKVDILRQTKREFPNAEWFWWLDLDTLIMEPDKSLEDHIFNRLDSIVDRSLNEFNPLGLEQDIPYLDTSQDLEFLITQDCGGFNLGSFFIKNTKWADLLLDIWWDPVTYEQKHMVWEHREQDALESLYATQSWIRSKVGFLPLRSINAFPPGACSEFKDDPRYFYNPNDHDFLVNMAGCNFGRDCWGEMKYYTTLLEKMHSKWYSRFF</sequence>
<evidence type="ECO:0000256" key="5">
    <source>
        <dbReference type="SAM" id="Phobius"/>
    </source>
</evidence>
<keyword evidence="3" id="KW-0808">Transferase</keyword>
<dbReference type="GO" id="GO:0000032">
    <property type="term" value="P:cell wall mannoprotein biosynthetic process"/>
    <property type="evidence" value="ECO:0007669"/>
    <property type="project" value="EnsemblFungi"/>
</dbReference>
<evidence type="ECO:0000256" key="1">
    <source>
        <dbReference type="ARBA" id="ARBA00005664"/>
    </source>
</evidence>
<evidence type="ECO:0000256" key="4">
    <source>
        <dbReference type="SAM" id="MobiDB-lite"/>
    </source>
</evidence>
<dbReference type="FunFam" id="3.90.550.10:FF:000117">
    <property type="entry name" value="Glycosyltransferase family 34 protein"/>
    <property type="match status" value="1"/>
</dbReference>
<dbReference type="EMBL" id="HE580269">
    <property type="protein sequence ID" value="CCD24173.1"/>
    <property type="molecule type" value="Genomic_DNA"/>
</dbReference>
<dbReference type="GeneID" id="11496306"/>
<dbReference type="OMA" id="GWQKVDI"/>
<dbReference type="Gene3D" id="3.90.550.10">
    <property type="entry name" value="Spore Coat Polysaccharide Biosynthesis Protein SpsA, Chain A"/>
    <property type="match status" value="1"/>
</dbReference>
<dbReference type="eggNOG" id="KOG4748">
    <property type="taxonomic scope" value="Eukaryota"/>
</dbReference>
<dbReference type="PANTHER" id="PTHR31306">
    <property type="entry name" value="ALPHA-1,6-MANNOSYLTRANSFERASE MNN11-RELATED"/>
    <property type="match status" value="1"/>
</dbReference>
<protein>
    <submittedName>
        <fullName evidence="6">Uncharacterized protein</fullName>
    </submittedName>
</protein>
<gene>
    <name evidence="6" type="primary">NDAI0C05140</name>
    <name evidence="6" type="ordered locus">NDAI_0C05140</name>
</gene>
<dbReference type="GO" id="GO:0000009">
    <property type="term" value="F:alpha-1,6-mannosyltransferase activity"/>
    <property type="evidence" value="ECO:0007669"/>
    <property type="project" value="EnsemblFungi"/>
</dbReference>
<reference evidence="6 7" key="1">
    <citation type="journal article" date="2011" name="Proc. Natl. Acad. Sci. U.S.A.">
        <title>Evolutionary erosion of yeast sex chromosomes by mating-type switching accidents.</title>
        <authorList>
            <person name="Gordon J.L."/>
            <person name="Armisen D."/>
            <person name="Proux-Wera E."/>
            <person name="Oheigeartaigh S.S."/>
            <person name="Byrne K.P."/>
            <person name="Wolfe K.H."/>
        </authorList>
    </citation>
    <scope>NUCLEOTIDE SEQUENCE [LARGE SCALE GENOMIC DNA]</scope>
    <source>
        <strain evidence="7">ATCC 10597 / BCRC 20456 / CBS 421 / NBRC 0211 / NRRL Y-12639</strain>
    </source>
</reference>
<dbReference type="RefSeq" id="XP_003669416.1">
    <property type="nucleotide sequence ID" value="XM_003669368.1"/>
</dbReference>
<keyword evidence="2" id="KW-0328">Glycosyltransferase</keyword>
<evidence type="ECO:0000256" key="2">
    <source>
        <dbReference type="ARBA" id="ARBA00022676"/>
    </source>
</evidence>
<accession>G0W8R2</accession>
<feature type="transmembrane region" description="Helical" evidence="5">
    <location>
        <begin position="61"/>
        <end position="81"/>
    </location>
</feature>
<feature type="region of interest" description="Disordered" evidence="4">
    <location>
        <begin position="1"/>
        <end position="20"/>
    </location>
</feature>
<dbReference type="STRING" id="1071378.G0W8R2"/>
<comment type="similarity">
    <text evidence="1">Belongs to the glycosyltransferase 34 family.</text>
</comment>
<dbReference type="InterPro" id="IPR008630">
    <property type="entry name" value="Glyco_trans_34"/>
</dbReference>
<evidence type="ECO:0000313" key="6">
    <source>
        <dbReference type="EMBL" id="CCD24173.1"/>
    </source>
</evidence>
<dbReference type="GO" id="GO:0000917">
    <property type="term" value="P:division septum assembly"/>
    <property type="evidence" value="ECO:0007669"/>
    <property type="project" value="EnsemblFungi"/>
</dbReference>